<dbReference type="PROSITE" id="PS50879">
    <property type="entry name" value="RNASE_H_1"/>
    <property type="match status" value="1"/>
</dbReference>
<dbReference type="Pfam" id="PF00075">
    <property type="entry name" value="RNase_H"/>
    <property type="match status" value="1"/>
</dbReference>
<keyword evidence="6" id="KW-0255">Endonuclease</keyword>
<evidence type="ECO:0000313" key="9">
    <source>
        <dbReference type="EMBL" id="MFC3109505.1"/>
    </source>
</evidence>
<dbReference type="EC" id="3.1.26.4" evidence="3"/>
<dbReference type="InterPro" id="IPR002156">
    <property type="entry name" value="RNaseH_domain"/>
</dbReference>
<protein>
    <recommendedName>
        <fullName evidence="3">ribonuclease H</fullName>
        <ecNumber evidence="3">3.1.26.4</ecNumber>
    </recommendedName>
</protein>
<gene>
    <name evidence="9" type="ORF">ACFOFO_16305</name>
</gene>
<organism evidence="9 10">
    <name type="scientific">Undibacterium arcticum</name>
    <dbReference type="NCBI Taxonomy" id="1762892"/>
    <lineage>
        <taxon>Bacteria</taxon>
        <taxon>Pseudomonadati</taxon>
        <taxon>Pseudomonadota</taxon>
        <taxon>Betaproteobacteria</taxon>
        <taxon>Burkholderiales</taxon>
        <taxon>Oxalobacteraceae</taxon>
        <taxon>Undibacterium</taxon>
    </lineage>
</organism>
<evidence type="ECO:0000256" key="1">
    <source>
        <dbReference type="ARBA" id="ARBA00000077"/>
    </source>
</evidence>
<evidence type="ECO:0000256" key="6">
    <source>
        <dbReference type="ARBA" id="ARBA00022759"/>
    </source>
</evidence>
<dbReference type="InterPro" id="IPR012337">
    <property type="entry name" value="RNaseH-like_sf"/>
</dbReference>
<evidence type="ECO:0000313" key="10">
    <source>
        <dbReference type="Proteomes" id="UP001595530"/>
    </source>
</evidence>
<keyword evidence="5" id="KW-0479">Metal-binding</keyword>
<feature type="domain" description="RNase H type-1" evidence="8">
    <location>
        <begin position="1"/>
        <end position="135"/>
    </location>
</feature>
<dbReference type="EMBL" id="JBHRTP010000052">
    <property type="protein sequence ID" value="MFC3109505.1"/>
    <property type="molecule type" value="Genomic_DNA"/>
</dbReference>
<dbReference type="PANTHER" id="PTHR10642:SF26">
    <property type="entry name" value="RIBONUCLEASE H1"/>
    <property type="match status" value="1"/>
</dbReference>
<name>A0ABV7F3G3_9BURK</name>
<dbReference type="RefSeq" id="WP_390332039.1">
    <property type="nucleotide sequence ID" value="NZ_JBHRTP010000052.1"/>
</dbReference>
<dbReference type="InterPro" id="IPR036397">
    <property type="entry name" value="RNaseH_sf"/>
</dbReference>
<evidence type="ECO:0000256" key="4">
    <source>
        <dbReference type="ARBA" id="ARBA00022722"/>
    </source>
</evidence>
<evidence type="ECO:0000256" key="7">
    <source>
        <dbReference type="ARBA" id="ARBA00022801"/>
    </source>
</evidence>
<keyword evidence="10" id="KW-1185">Reference proteome</keyword>
<comment type="similarity">
    <text evidence="2">Belongs to the RNase H family.</text>
</comment>
<comment type="caution">
    <text evidence="9">The sequence shown here is derived from an EMBL/GenBank/DDBJ whole genome shotgun (WGS) entry which is preliminary data.</text>
</comment>
<dbReference type="PANTHER" id="PTHR10642">
    <property type="entry name" value="RIBONUCLEASE H1"/>
    <property type="match status" value="1"/>
</dbReference>
<dbReference type="Proteomes" id="UP001595530">
    <property type="component" value="Unassembled WGS sequence"/>
</dbReference>
<dbReference type="SUPFAM" id="SSF53098">
    <property type="entry name" value="Ribonuclease H-like"/>
    <property type="match status" value="1"/>
</dbReference>
<keyword evidence="4" id="KW-0540">Nuclease</keyword>
<dbReference type="InterPro" id="IPR050092">
    <property type="entry name" value="RNase_H"/>
</dbReference>
<keyword evidence="7" id="KW-0378">Hydrolase</keyword>
<reference evidence="10" key="1">
    <citation type="journal article" date="2019" name="Int. J. Syst. Evol. Microbiol.">
        <title>The Global Catalogue of Microorganisms (GCM) 10K type strain sequencing project: providing services to taxonomists for standard genome sequencing and annotation.</title>
        <authorList>
            <consortium name="The Broad Institute Genomics Platform"/>
            <consortium name="The Broad Institute Genome Sequencing Center for Infectious Disease"/>
            <person name="Wu L."/>
            <person name="Ma J."/>
        </authorList>
    </citation>
    <scope>NUCLEOTIDE SEQUENCE [LARGE SCALE GENOMIC DNA]</scope>
    <source>
        <strain evidence="10">KCTC 42986</strain>
    </source>
</reference>
<evidence type="ECO:0000259" key="8">
    <source>
        <dbReference type="PROSITE" id="PS50879"/>
    </source>
</evidence>
<dbReference type="Gene3D" id="3.30.420.10">
    <property type="entry name" value="Ribonuclease H-like superfamily/Ribonuclease H"/>
    <property type="match status" value="1"/>
</dbReference>
<proteinExistence type="inferred from homology"/>
<evidence type="ECO:0000256" key="3">
    <source>
        <dbReference type="ARBA" id="ARBA00012180"/>
    </source>
</evidence>
<evidence type="ECO:0000256" key="5">
    <source>
        <dbReference type="ARBA" id="ARBA00022723"/>
    </source>
</evidence>
<comment type="catalytic activity">
    <reaction evidence="1">
        <text>Endonucleolytic cleavage to 5'-phosphomonoester.</text>
        <dbReference type="EC" id="3.1.26.4"/>
    </reaction>
</comment>
<accession>A0ABV7F3G3</accession>
<evidence type="ECO:0000256" key="2">
    <source>
        <dbReference type="ARBA" id="ARBA00005300"/>
    </source>
</evidence>
<sequence length="145" mass="15811">MNSTFYTDGSVLHQNGYGGFAAVPIHPDGSADVDHIISGSKASRDIQEMELIAVITAIRSAPKTHAITIFTDHKTICDVLARDTRAKCEKGRNSNQWNQLRQLCRTRQISLNWVRGHAGNVGNTLADRAARSAAKAFQLQLAPAN</sequence>